<dbReference type="STRING" id="1314777.A0A164ZFJ7"/>
<dbReference type="PANTHER" id="PTHR41814:SF1">
    <property type="entry name" value="CELLULASE"/>
    <property type="match status" value="1"/>
</dbReference>
<dbReference type="EMBL" id="KV419396">
    <property type="protein sequence ID" value="KZS97684.1"/>
    <property type="molecule type" value="Genomic_DNA"/>
</dbReference>
<dbReference type="InterPro" id="IPR012341">
    <property type="entry name" value="6hp_glycosidase-like_sf"/>
</dbReference>
<dbReference type="InterPro" id="IPR010905">
    <property type="entry name" value="Glyco_hydro_88"/>
</dbReference>
<dbReference type="SUPFAM" id="SSF48208">
    <property type="entry name" value="Six-hairpin glycosidases"/>
    <property type="match status" value="1"/>
</dbReference>
<accession>A0A164ZFJ7</accession>
<protein>
    <submittedName>
        <fullName evidence="3">Six-hairpin glycosidase</fullName>
    </submittedName>
</protein>
<keyword evidence="3" id="KW-0326">Glycosidase</keyword>
<dbReference type="InterPro" id="IPR008928">
    <property type="entry name" value="6-hairpin_glycosidase_sf"/>
</dbReference>
<dbReference type="Proteomes" id="UP000076722">
    <property type="component" value="Unassembled WGS sequence"/>
</dbReference>
<dbReference type="Gene3D" id="1.50.10.10">
    <property type="match status" value="1"/>
</dbReference>
<keyword evidence="1" id="KW-0378">Hydrolase</keyword>
<reference evidence="3 4" key="1">
    <citation type="journal article" date="2016" name="Mol. Biol. Evol.">
        <title>Comparative Genomics of Early-Diverging Mushroom-Forming Fungi Provides Insights into the Origins of Lignocellulose Decay Capabilities.</title>
        <authorList>
            <person name="Nagy L.G."/>
            <person name="Riley R."/>
            <person name="Tritt A."/>
            <person name="Adam C."/>
            <person name="Daum C."/>
            <person name="Floudas D."/>
            <person name="Sun H."/>
            <person name="Yadav J.S."/>
            <person name="Pangilinan J."/>
            <person name="Larsson K.H."/>
            <person name="Matsuura K."/>
            <person name="Barry K."/>
            <person name="Labutti K."/>
            <person name="Kuo R."/>
            <person name="Ohm R.A."/>
            <person name="Bhattacharya S.S."/>
            <person name="Shirouzu T."/>
            <person name="Yoshinaga Y."/>
            <person name="Martin F.M."/>
            <person name="Grigoriev I.V."/>
            <person name="Hibbett D.S."/>
        </authorList>
    </citation>
    <scope>NUCLEOTIDE SEQUENCE [LARGE SCALE GENOMIC DNA]</scope>
    <source>
        <strain evidence="3 4">HHB9708</strain>
    </source>
</reference>
<keyword evidence="4" id="KW-1185">Reference proteome</keyword>
<dbReference type="GO" id="GO:0005975">
    <property type="term" value="P:carbohydrate metabolic process"/>
    <property type="evidence" value="ECO:0007669"/>
    <property type="project" value="InterPro"/>
</dbReference>
<feature type="signal peptide" evidence="2">
    <location>
        <begin position="1"/>
        <end position="19"/>
    </location>
</feature>
<dbReference type="GO" id="GO:0016798">
    <property type="term" value="F:hydrolase activity, acting on glycosyl bonds"/>
    <property type="evidence" value="ECO:0007669"/>
    <property type="project" value="UniProtKB-KW"/>
</dbReference>
<feature type="chain" id="PRO_5007854839" evidence="2">
    <location>
        <begin position="20"/>
        <end position="409"/>
    </location>
</feature>
<sequence length="409" mass="43925">MFTISRLQALATLPWLVISLSVLGAASPTLSTGLSVDQISKVRAQMLNLSTQSWELGTASEVLLELEWPALSVFGASPFPPPIQLDSSLNLSDVLAIATNVVNNRPTDTLELVNDGAVGDPASLGVAVLLANWTRTNRSDNNFASAAGSELSYVLNVAPRAPDGAISHRSDQVQLWADFIYMAPPFIAYFGVLQGGDAELGLLQEAYTQCSLYRDNLQDPETKLWQHIGLGDWQDPTLWATGNGWAAAGMLRVLETIQKSTHAKELEGQSKNLTQWVDEIVTAAWTFQQSNGTLLNSINDNSSFADSSGTALIASATYRLALITNDTSHIPAANKAFTLIQNSLSDDGLLENVVDPLTFNSPGTISPEGQSFVLLLQTAWWDWYRSTQVKSAPALSALTAALSGLFGSV</sequence>
<evidence type="ECO:0000313" key="3">
    <source>
        <dbReference type="EMBL" id="KZS97684.1"/>
    </source>
</evidence>
<proteinExistence type="predicted"/>
<dbReference type="AlphaFoldDB" id="A0A164ZFJ7"/>
<organism evidence="3 4">
    <name type="scientific">Sistotremastrum niveocremeum HHB9708</name>
    <dbReference type="NCBI Taxonomy" id="1314777"/>
    <lineage>
        <taxon>Eukaryota</taxon>
        <taxon>Fungi</taxon>
        <taxon>Dikarya</taxon>
        <taxon>Basidiomycota</taxon>
        <taxon>Agaricomycotina</taxon>
        <taxon>Agaricomycetes</taxon>
        <taxon>Sistotremastrales</taxon>
        <taxon>Sistotremastraceae</taxon>
        <taxon>Sertulicium</taxon>
        <taxon>Sertulicium niveocremeum</taxon>
    </lineage>
</organism>
<dbReference type="Pfam" id="PF07470">
    <property type="entry name" value="Glyco_hydro_88"/>
    <property type="match status" value="1"/>
</dbReference>
<name>A0A164ZFJ7_9AGAM</name>
<dbReference type="PANTHER" id="PTHR41814">
    <property type="entry name" value="EXPRESSED PROTEIN"/>
    <property type="match status" value="1"/>
</dbReference>
<evidence type="ECO:0000256" key="2">
    <source>
        <dbReference type="SAM" id="SignalP"/>
    </source>
</evidence>
<gene>
    <name evidence="3" type="ORF">SISNIDRAFT_449238</name>
</gene>
<dbReference type="OrthoDB" id="4138492at2759"/>
<evidence type="ECO:0000256" key="1">
    <source>
        <dbReference type="ARBA" id="ARBA00022801"/>
    </source>
</evidence>
<evidence type="ECO:0000313" key="4">
    <source>
        <dbReference type="Proteomes" id="UP000076722"/>
    </source>
</evidence>
<keyword evidence="2" id="KW-0732">Signal</keyword>